<reference evidence="2 3" key="1">
    <citation type="submission" date="2019-02" db="EMBL/GenBank/DDBJ databases">
        <title>Genomic Encyclopedia of Type Strains, Phase IV (KMG-IV): sequencing the most valuable type-strain genomes for metagenomic binning, comparative biology and taxonomic classification.</title>
        <authorList>
            <person name="Goeker M."/>
        </authorList>
    </citation>
    <scope>NUCLEOTIDE SEQUENCE [LARGE SCALE GENOMIC DNA]</scope>
    <source>
        <strain evidence="2 3">DSM 29486</strain>
    </source>
</reference>
<evidence type="ECO:0000313" key="2">
    <source>
        <dbReference type="EMBL" id="RZT02188.1"/>
    </source>
</evidence>
<dbReference type="EMBL" id="SGXF01000001">
    <property type="protein sequence ID" value="RZT02188.1"/>
    <property type="molecule type" value="Genomic_DNA"/>
</dbReference>
<organism evidence="2 3">
    <name type="scientific">Cuneatibacter caecimuris</name>
    <dbReference type="NCBI Taxonomy" id="1796618"/>
    <lineage>
        <taxon>Bacteria</taxon>
        <taxon>Bacillati</taxon>
        <taxon>Bacillota</taxon>
        <taxon>Clostridia</taxon>
        <taxon>Lachnospirales</taxon>
        <taxon>Lachnospiraceae</taxon>
        <taxon>Cuneatibacter</taxon>
    </lineage>
</organism>
<dbReference type="OrthoDB" id="2067553at2"/>
<dbReference type="RefSeq" id="WP_130432339.1">
    <property type="nucleotide sequence ID" value="NZ_SGXF01000001.1"/>
</dbReference>
<name>A0A4Q7PQA3_9FIRM</name>
<dbReference type="Proteomes" id="UP000292927">
    <property type="component" value="Unassembled WGS sequence"/>
</dbReference>
<dbReference type="AlphaFoldDB" id="A0A4Q7PQA3"/>
<feature type="coiled-coil region" evidence="1">
    <location>
        <begin position="27"/>
        <end position="71"/>
    </location>
</feature>
<proteinExistence type="predicted"/>
<evidence type="ECO:0000313" key="3">
    <source>
        <dbReference type="Proteomes" id="UP000292927"/>
    </source>
</evidence>
<keyword evidence="3" id="KW-1185">Reference proteome</keyword>
<accession>A0A4Q7PQA3</accession>
<evidence type="ECO:0000256" key="1">
    <source>
        <dbReference type="SAM" id="Coils"/>
    </source>
</evidence>
<protein>
    <submittedName>
        <fullName evidence="2">Uncharacterized protein</fullName>
    </submittedName>
</protein>
<sequence>MKQMKKYLAAGLFAVLVILQAVSLYQLNSLKRDNRELQEKAAVAESRYQELEQMQTELQDLATEIKLAERNQSAQDTWVEPEKRVLRIDGRLYYGTAETGPMGDSGVVRGMILSSVGENEIPEKDACSNFGCIGNAFTDASGEMVMVAIGEEWFIFRTK</sequence>
<gene>
    <name evidence="2" type="ORF">EV209_0297</name>
</gene>
<comment type="caution">
    <text evidence="2">The sequence shown here is derived from an EMBL/GenBank/DDBJ whole genome shotgun (WGS) entry which is preliminary data.</text>
</comment>
<keyword evidence="1" id="KW-0175">Coiled coil</keyword>